<dbReference type="NCBIfam" id="TIGR01221">
    <property type="entry name" value="rmlC"/>
    <property type="match status" value="1"/>
</dbReference>
<dbReference type="Gene3D" id="2.60.120.10">
    <property type="entry name" value="Jelly Rolls"/>
    <property type="match status" value="1"/>
</dbReference>
<evidence type="ECO:0000256" key="3">
    <source>
        <dbReference type="ARBA" id="ARBA00012098"/>
    </source>
</evidence>
<dbReference type="EC" id="5.1.3.13" evidence="3 7"/>
<dbReference type="EMBL" id="LGIA01000014">
    <property type="protein sequence ID" value="KOH46940.1"/>
    <property type="molecule type" value="Genomic_DNA"/>
</dbReference>
<dbReference type="PANTHER" id="PTHR21047:SF2">
    <property type="entry name" value="THYMIDINE DIPHOSPHO-4-KETO-RHAMNOSE 3,5-EPIMERASE"/>
    <property type="match status" value="1"/>
</dbReference>
<dbReference type="InterPro" id="IPR011051">
    <property type="entry name" value="RmlC_Cupin_sf"/>
</dbReference>
<keyword evidence="9" id="KW-1185">Reference proteome</keyword>
<dbReference type="Pfam" id="PF00908">
    <property type="entry name" value="dTDP_sugar_isom"/>
    <property type="match status" value="1"/>
</dbReference>
<comment type="pathway">
    <text evidence="7">Carbohydrate biosynthesis; dTDP-L-rhamnose biosynthesis.</text>
</comment>
<feature type="site" description="Participates in a stacking interaction with the thymidine ring of dTDP-4-oxo-6-deoxyglucose" evidence="6">
    <location>
        <position position="138"/>
    </location>
</feature>
<dbReference type="GO" id="GO:0000271">
    <property type="term" value="P:polysaccharide biosynthetic process"/>
    <property type="evidence" value="ECO:0007669"/>
    <property type="project" value="TreeGrafter"/>
</dbReference>
<dbReference type="InterPro" id="IPR000888">
    <property type="entry name" value="RmlC-like"/>
</dbReference>
<dbReference type="GO" id="GO:0019305">
    <property type="term" value="P:dTDP-rhamnose biosynthetic process"/>
    <property type="evidence" value="ECO:0007669"/>
    <property type="project" value="UniProtKB-UniRule"/>
</dbReference>
<evidence type="ECO:0000256" key="1">
    <source>
        <dbReference type="ARBA" id="ARBA00001298"/>
    </source>
</evidence>
<organism evidence="8 9">
    <name type="scientific">Sunxiuqinia dokdonensis</name>
    <dbReference type="NCBI Taxonomy" id="1409788"/>
    <lineage>
        <taxon>Bacteria</taxon>
        <taxon>Pseudomonadati</taxon>
        <taxon>Bacteroidota</taxon>
        <taxon>Bacteroidia</taxon>
        <taxon>Marinilabiliales</taxon>
        <taxon>Prolixibacteraceae</taxon>
        <taxon>Sunxiuqinia</taxon>
    </lineage>
</organism>
<comment type="function">
    <text evidence="2 7">Catalyzes the epimerization of the C3' and C5'positions of dTDP-6-deoxy-D-xylo-4-hexulose, forming dTDP-6-deoxy-L-lyxo-4-hexulose.</text>
</comment>
<dbReference type="GO" id="GO:0008830">
    <property type="term" value="F:dTDP-4-dehydrorhamnose 3,5-epimerase activity"/>
    <property type="evidence" value="ECO:0007669"/>
    <property type="project" value="UniProtKB-UniRule"/>
</dbReference>
<reference evidence="9" key="1">
    <citation type="submission" date="2015-07" db="EMBL/GenBank/DDBJ databases">
        <title>Genome sequencing of Sunxiuqinia dokdonensis strain SK.</title>
        <authorList>
            <person name="Ahn S."/>
            <person name="Kim B.-C."/>
        </authorList>
    </citation>
    <scope>NUCLEOTIDE SEQUENCE [LARGE SCALE GENOMIC DNA]</scope>
    <source>
        <strain evidence="9">SK</strain>
    </source>
</reference>
<dbReference type="RefSeq" id="WP_053179128.1">
    <property type="nucleotide sequence ID" value="NZ_LGIA01000014.1"/>
</dbReference>
<dbReference type="CDD" id="cd00438">
    <property type="entry name" value="cupin_RmlC"/>
    <property type="match status" value="1"/>
</dbReference>
<feature type="active site" description="Proton donor" evidence="5">
    <location>
        <position position="132"/>
    </location>
</feature>
<dbReference type="GO" id="GO:0005829">
    <property type="term" value="C:cytosol"/>
    <property type="evidence" value="ECO:0007669"/>
    <property type="project" value="TreeGrafter"/>
</dbReference>
<evidence type="ECO:0000313" key="8">
    <source>
        <dbReference type="EMBL" id="KOH46940.1"/>
    </source>
</evidence>
<evidence type="ECO:0000256" key="7">
    <source>
        <dbReference type="RuleBase" id="RU364069"/>
    </source>
</evidence>
<dbReference type="STRING" id="1409788.NC99_03400"/>
<evidence type="ECO:0000256" key="2">
    <source>
        <dbReference type="ARBA" id="ARBA00001997"/>
    </source>
</evidence>
<evidence type="ECO:0000313" key="9">
    <source>
        <dbReference type="Proteomes" id="UP000036958"/>
    </source>
</evidence>
<dbReference type="SUPFAM" id="SSF51182">
    <property type="entry name" value="RmlC-like cupins"/>
    <property type="match status" value="1"/>
</dbReference>
<dbReference type="Proteomes" id="UP000036958">
    <property type="component" value="Unassembled WGS sequence"/>
</dbReference>
<comment type="similarity">
    <text evidence="7">Belongs to the dTDP-4-dehydrorhamnose 3,5-epimerase family.</text>
</comment>
<comment type="subunit">
    <text evidence="7">Homodimer.</text>
</comment>
<dbReference type="OrthoDB" id="9800680at2"/>
<dbReference type="PANTHER" id="PTHR21047">
    <property type="entry name" value="DTDP-6-DEOXY-D-GLUCOSE-3,5 EPIMERASE"/>
    <property type="match status" value="1"/>
</dbReference>
<evidence type="ECO:0000256" key="4">
    <source>
        <dbReference type="ARBA" id="ARBA00019595"/>
    </source>
</evidence>
<accession>A0A0L8VEN8</accession>
<comment type="catalytic activity">
    <reaction evidence="1 7">
        <text>dTDP-4-dehydro-6-deoxy-alpha-D-glucose = dTDP-4-dehydro-beta-L-rhamnose</text>
        <dbReference type="Rhea" id="RHEA:16969"/>
        <dbReference type="ChEBI" id="CHEBI:57649"/>
        <dbReference type="ChEBI" id="CHEBI:62830"/>
        <dbReference type="EC" id="5.1.3.13"/>
    </reaction>
</comment>
<proteinExistence type="inferred from homology"/>
<evidence type="ECO:0000256" key="6">
    <source>
        <dbReference type="PIRSR" id="PIRSR600888-3"/>
    </source>
</evidence>
<gene>
    <name evidence="8" type="ORF">NC99_03400</name>
</gene>
<dbReference type="AlphaFoldDB" id="A0A0L8VEN8"/>
<feature type="active site" description="Proton acceptor" evidence="5">
    <location>
        <position position="62"/>
    </location>
</feature>
<dbReference type="PATRIC" id="fig|1409788.3.peg.348"/>
<keyword evidence="7 8" id="KW-0413">Isomerase</keyword>
<dbReference type="UniPathway" id="UPA00124"/>
<name>A0A0L8VEN8_9BACT</name>
<protein>
    <recommendedName>
        <fullName evidence="4 7">dTDP-4-dehydrorhamnose 3,5-epimerase</fullName>
        <ecNumber evidence="3 7">5.1.3.13</ecNumber>
    </recommendedName>
    <alternativeName>
        <fullName evidence="7">Thymidine diphospho-4-keto-rhamnose 3,5-epimerase</fullName>
    </alternativeName>
</protein>
<comment type="caution">
    <text evidence="8">The sequence shown here is derived from an EMBL/GenBank/DDBJ whole genome shotgun (WGS) entry which is preliminary data.</text>
</comment>
<evidence type="ECO:0000256" key="5">
    <source>
        <dbReference type="PIRSR" id="PIRSR600888-1"/>
    </source>
</evidence>
<sequence length="180" mass="20858">MKFNETELKGAFVLEINQLTDERGFFGRSWCKREMEEHGLNGNVVQANTSFSKTKGTLRGMHYQKHPHEETKLIRCTKGAIYDVIVDLRKDSPTYLKWFGIELSENNYKMLYVPEKFAHGFISLTDDAEVTYLVTEYYTPGAEAGLRFNDPKLKIDWPLDVTVISEKDRQHPDFDESVLP</sequence>
<dbReference type="InterPro" id="IPR014710">
    <property type="entry name" value="RmlC-like_jellyroll"/>
</dbReference>